<protein>
    <submittedName>
        <fullName evidence="1">Uncharacterized protein</fullName>
    </submittedName>
</protein>
<dbReference type="EMBL" id="CAJNOO010003102">
    <property type="protein sequence ID" value="CAF1317959.1"/>
    <property type="molecule type" value="Genomic_DNA"/>
</dbReference>
<comment type="caution">
    <text evidence="1">The sequence shown here is derived from an EMBL/GenBank/DDBJ whole genome shotgun (WGS) entry which is preliminary data.</text>
</comment>
<name>A0A815EP59_9BILA</name>
<dbReference type="OrthoDB" id="8851032at2759"/>
<accession>A0A815EP59</accession>
<organism evidence="1 2">
    <name type="scientific">Rotaria sordida</name>
    <dbReference type="NCBI Taxonomy" id="392033"/>
    <lineage>
        <taxon>Eukaryota</taxon>
        <taxon>Metazoa</taxon>
        <taxon>Spiralia</taxon>
        <taxon>Gnathifera</taxon>
        <taxon>Rotifera</taxon>
        <taxon>Eurotatoria</taxon>
        <taxon>Bdelloidea</taxon>
        <taxon>Philodinida</taxon>
        <taxon>Philodinidae</taxon>
        <taxon>Rotaria</taxon>
    </lineage>
</organism>
<reference evidence="1" key="1">
    <citation type="submission" date="2021-02" db="EMBL/GenBank/DDBJ databases">
        <authorList>
            <person name="Nowell W R."/>
        </authorList>
    </citation>
    <scope>NUCLEOTIDE SEQUENCE</scope>
</reference>
<dbReference type="Proteomes" id="UP000663882">
    <property type="component" value="Unassembled WGS sequence"/>
</dbReference>
<evidence type="ECO:0000313" key="1">
    <source>
        <dbReference type="EMBL" id="CAF1317959.1"/>
    </source>
</evidence>
<dbReference type="AlphaFoldDB" id="A0A815EP59"/>
<gene>
    <name evidence="1" type="ORF">RFH988_LOCUS30600</name>
</gene>
<evidence type="ECO:0000313" key="2">
    <source>
        <dbReference type="Proteomes" id="UP000663882"/>
    </source>
</evidence>
<sequence>MKKNQLKLNEIWSKNKILSEGIHSTVDNEIEILSTTSSSSSSIPSTSISTPLSSINSSALLGDRQNFSNDCREHISQLPEELTKRFTPSVVQGNLSILFDPQYLIQHKNNISSTGYGRDYINSLPSDYAVKKFWKNLILLKQTTNNLFNDQYKNILLLLDIYLISSTKYVECERGFSAINRAQTIERSRLMVTCQQVVSKAFESWSDLDYNRRFHQIQLLIDAPNDYEPVKQIRSTVKRNISSIHPEIMHKKTKKKQKLKC</sequence>
<proteinExistence type="predicted"/>